<accession>A0AAE1HCE7</accession>
<keyword evidence="3" id="KW-0648">Protein biosynthesis</keyword>
<gene>
    <name evidence="3" type="ORF">KUF71_008075</name>
</gene>
<evidence type="ECO:0000313" key="3">
    <source>
        <dbReference type="EMBL" id="KAK3918827.1"/>
    </source>
</evidence>
<keyword evidence="2" id="KW-0472">Membrane</keyword>
<comment type="caution">
    <text evidence="3">The sequence shown here is derived from an EMBL/GenBank/DDBJ whole genome shotgun (WGS) entry which is preliminary data.</text>
</comment>
<feature type="region of interest" description="Disordered" evidence="1">
    <location>
        <begin position="33"/>
        <end position="123"/>
    </location>
</feature>
<keyword evidence="3" id="KW-0396">Initiation factor</keyword>
<organism evidence="3 4">
    <name type="scientific">Frankliniella fusca</name>
    <dbReference type="NCBI Taxonomy" id="407009"/>
    <lineage>
        <taxon>Eukaryota</taxon>
        <taxon>Metazoa</taxon>
        <taxon>Ecdysozoa</taxon>
        <taxon>Arthropoda</taxon>
        <taxon>Hexapoda</taxon>
        <taxon>Insecta</taxon>
        <taxon>Pterygota</taxon>
        <taxon>Neoptera</taxon>
        <taxon>Paraneoptera</taxon>
        <taxon>Thysanoptera</taxon>
        <taxon>Terebrantia</taxon>
        <taxon>Thripoidea</taxon>
        <taxon>Thripidae</taxon>
        <taxon>Frankliniella</taxon>
    </lineage>
</organism>
<name>A0AAE1HCE7_9NEOP</name>
<dbReference type="AlphaFoldDB" id="A0AAE1HCE7"/>
<dbReference type="GO" id="GO:0003743">
    <property type="term" value="F:translation initiation factor activity"/>
    <property type="evidence" value="ECO:0007669"/>
    <property type="project" value="UniProtKB-KW"/>
</dbReference>
<proteinExistence type="predicted"/>
<keyword evidence="4" id="KW-1185">Reference proteome</keyword>
<reference evidence="3" key="1">
    <citation type="submission" date="2021-07" db="EMBL/GenBank/DDBJ databases">
        <authorList>
            <person name="Catto M.A."/>
            <person name="Jacobson A."/>
            <person name="Kennedy G."/>
            <person name="Labadie P."/>
            <person name="Hunt B.G."/>
            <person name="Srinivasan R."/>
        </authorList>
    </citation>
    <scope>NUCLEOTIDE SEQUENCE</scope>
    <source>
        <strain evidence="3">PL_HMW_Pooled</strain>
        <tissue evidence="3">Head</tissue>
    </source>
</reference>
<evidence type="ECO:0000256" key="1">
    <source>
        <dbReference type="SAM" id="MobiDB-lite"/>
    </source>
</evidence>
<feature type="transmembrane region" description="Helical" evidence="2">
    <location>
        <begin position="6"/>
        <end position="31"/>
    </location>
</feature>
<keyword evidence="2" id="KW-0812">Transmembrane</keyword>
<keyword evidence="2" id="KW-1133">Transmembrane helix</keyword>
<sequence length="123" mass="12904">MGAGGPYAVMGAMVVLASMPMPMGAIMPNFLSSCTSRKPSTRDMVGSAPPRQSFTMDDSSSSPDRIFRGFPSRSPAPPPNTWLSVTSSAETPLTAADASSHEHASSARGVARRQDRVDEEGMA</sequence>
<evidence type="ECO:0000256" key="2">
    <source>
        <dbReference type="SAM" id="Phobius"/>
    </source>
</evidence>
<feature type="compositionally biased region" description="Polar residues" evidence="1">
    <location>
        <begin position="81"/>
        <end position="91"/>
    </location>
</feature>
<dbReference type="EMBL" id="JAHWGI010000960">
    <property type="protein sequence ID" value="KAK3918827.1"/>
    <property type="molecule type" value="Genomic_DNA"/>
</dbReference>
<evidence type="ECO:0000313" key="4">
    <source>
        <dbReference type="Proteomes" id="UP001219518"/>
    </source>
</evidence>
<feature type="non-terminal residue" evidence="3">
    <location>
        <position position="123"/>
    </location>
</feature>
<protein>
    <submittedName>
        <fullName evidence="3">Eukaryotic translation initiation factor 3 subunit A</fullName>
    </submittedName>
</protein>
<reference evidence="3" key="2">
    <citation type="journal article" date="2023" name="BMC Genomics">
        <title>Pest status, molecular evolution, and epigenetic factors derived from the genome assembly of Frankliniella fusca, a thysanopteran phytovirus vector.</title>
        <authorList>
            <person name="Catto M.A."/>
            <person name="Labadie P.E."/>
            <person name="Jacobson A.L."/>
            <person name="Kennedy G.G."/>
            <person name="Srinivasan R."/>
            <person name="Hunt B.G."/>
        </authorList>
    </citation>
    <scope>NUCLEOTIDE SEQUENCE</scope>
    <source>
        <strain evidence="3">PL_HMW_Pooled</strain>
    </source>
</reference>
<feature type="compositionally biased region" description="Polar residues" evidence="1">
    <location>
        <begin position="50"/>
        <end position="63"/>
    </location>
</feature>
<dbReference type="Proteomes" id="UP001219518">
    <property type="component" value="Unassembled WGS sequence"/>
</dbReference>